<accession>A0AAD1Y6R9</accession>
<dbReference type="AlphaFoldDB" id="A0AAD1Y6R9"/>
<sequence>MKKSNLTGVHKGFQTKQLPTTISSPLNEGVMKSTMHPFRGIHEFQSNQTPFNYKLSRCSMDSNLKCRRNISTKGIFGSKHTPNRRSKIIQLPKPSLNSKAPFKKSKFSTITCSEGTLRSILGCKVIDQSKSQFENLTKRINKMCKKNDQTSKQAKLENSLRTKFSRNSKSRKKLMFKSLPVL</sequence>
<organism evidence="1 2">
    <name type="scientific">Euplotes crassus</name>
    <dbReference type="NCBI Taxonomy" id="5936"/>
    <lineage>
        <taxon>Eukaryota</taxon>
        <taxon>Sar</taxon>
        <taxon>Alveolata</taxon>
        <taxon>Ciliophora</taxon>
        <taxon>Intramacronucleata</taxon>
        <taxon>Spirotrichea</taxon>
        <taxon>Hypotrichia</taxon>
        <taxon>Euplotida</taxon>
        <taxon>Euplotidae</taxon>
        <taxon>Moneuplotes</taxon>
    </lineage>
</organism>
<reference evidence="1" key="1">
    <citation type="submission" date="2023-07" db="EMBL/GenBank/DDBJ databases">
        <authorList>
            <consortium name="AG Swart"/>
            <person name="Singh M."/>
            <person name="Singh A."/>
            <person name="Seah K."/>
            <person name="Emmerich C."/>
        </authorList>
    </citation>
    <scope>NUCLEOTIDE SEQUENCE</scope>
    <source>
        <strain evidence="1">DP1</strain>
    </source>
</reference>
<name>A0AAD1Y6R9_EUPCR</name>
<keyword evidence="2" id="KW-1185">Reference proteome</keyword>
<gene>
    <name evidence="1" type="ORF">ECRASSUSDP1_LOCUS27280</name>
</gene>
<protein>
    <submittedName>
        <fullName evidence="1">Uncharacterized protein</fullName>
    </submittedName>
</protein>
<dbReference type="Proteomes" id="UP001295684">
    <property type="component" value="Unassembled WGS sequence"/>
</dbReference>
<proteinExistence type="predicted"/>
<evidence type="ECO:0000313" key="2">
    <source>
        <dbReference type="Proteomes" id="UP001295684"/>
    </source>
</evidence>
<evidence type="ECO:0000313" key="1">
    <source>
        <dbReference type="EMBL" id="CAI2385698.1"/>
    </source>
</evidence>
<comment type="caution">
    <text evidence="1">The sequence shown here is derived from an EMBL/GenBank/DDBJ whole genome shotgun (WGS) entry which is preliminary data.</text>
</comment>
<dbReference type="EMBL" id="CAMPGE010028144">
    <property type="protein sequence ID" value="CAI2385698.1"/>
    <property type="molecule type" value="Genomic_DNA"/>
</dbReference>